<sequence length="227" mass="25603">MLIWIKGALSPQEIRTRLLDENSEFQKEMIAYLESSHVGEFLTGTMAEVKAKVPYRNYHKKGLHEVIDDEATQHVPISYTNPTQTLPVKPPPLCEDCTKPLCENCAASAKWWSDYEETVDDLILRSNVHTCRRGVSGKDESCSARFPRDLHMKTEVDPNDGSIQVKKLEPMINCVTPDVTYCLRCNTDVTSLLSGTSIKAVVAYISDYVTKSSLKIYHMFQTVKAVL</sequence>
<protein>
    <submittedName>
        <fullName evidence="1">Uncharacterized protein</fullName>
    </submittedName>
</protein>
<evidence type="ECO:0000313" key="1">
    <source>
        <dbReference type="EMBL" id="KAJ7351640.1"/>
    </source>
</evidence>
<dbReference type="Proteomes" id="UP001218218">
    <property type="component" value="Unassembled WGS sequence"/>
</dbReference>
<gene>
    <name evidence="1" type="ORF">DFH08DRAFT_661347</name>
</gene>
<feature type="non-terminal residue" evidence="1">
    <location>
        <position position="227"/>
    </location>
</feature>
<accession>A0AAD7A884</accession>
<proteinExistence type="predicted"/>
<evidence type="ECO:0000313" key="2">
    <source>
        <dbReference type="Proteomes" id="UP001218218"/>
    </source>
</evidence>
<dbReference type="EMBL" id="JARIHO010000013">
    <property type="protein sequence ID" value="KAJ7351640.1"/>
    <property type="molecule type" value="Genomic_DNA"/>
</dbReference>
<dbReference type="AlphaFoldDB" id="A0AAD7A884"/>
<organism evidence="1 2">
    <name type="scientific">Mycena albidolilacea</name>
    <dbReference type="NCBI Taxonomy" id="1033008"/>
    <lineage>
        <taxon>Eukaryota</taxon>
        <taxon>Fungi</taxon>
        <taxon>Dikarya</taxon>
        <taxon>Basidiomycota</taxon>
        <taxon>Agaricomycotina</taxon>
        <taxon>Agaricomycetes</taxon>
        <taxon>Agaricomycetidae</taxon>
        <taxon>Agaricales</taxon>
        <taxon>Marasmiineae</taxon>
        <taxon>Mycenaceae</taxon>
        <taxon>Mycena</taxon>
    </lineage>
</organism>
<name>A0AAD7A884_9AGAR</name>
<reference evidence="1" key="1">
    <citation type="submission" date="2023-03" db="EMBL/GenBank/DDBJ databases">
        <title>Massive genome expansion in bonnet fungi (Mycena s.s.) driven by repeated elements and novel gene families across ecological guilds.</title>
        <authorList>
            <consortium name="Lawrence Berkeley National Laboratory"/>
            <person name="Harder C.B."/>
            <person name="Miyauchi S."/>
            <person name="Viragh M."/>
            <person name="Kuo A."/>
            <person name="Thoen E."/>
            <person name="Andreopoulos B."/>
            <person name="Lu D."/>
            <person name="Skrede I."/>
            <person name="Drula E."/>
            <person name="Henrissat B."/>
            <person name="Morin E."/>
            <person name="Kohler A."/>
            <person name="Barry K."/>
            <person name="LaButti K."/>
            <person name="Morin E."/>
            <person name="Salamov A."/>
            <person name="Lipzen A."/>
            <person name="Mereny Z."/>
            <person name="Hegedus B."/>
            <person name="Baldrian P."/>
            <person name="Stursova M."/>
            <person name="Weitz H."/>
            <person name="Taylor A."/>
            <person name="Grigoriev I.V."/>
            <person name="Nagy L.G."/>
            <person name="Martin F."/>
            <person name="Kauserud H."/>
        </authorList>
    </citation>
    <scope>NUCLEOTIDE SEQUENCE</scope>
    <source>
        <strain evidence="1">CBHHK002</strain>
    </source>
</reference>
<keyword evidence="2" id="KW-1185">Reference proteome</keyword>
<comment type="caution">
    <text evidence="1">The sequence shown here is derived from an EMBL/GenBank/DDBJ whole genome shotgun (WGS) entry which is preliminary data.</text>
</comment>